<dbReference type="HAMAP" id="MF_00558">
    <property type="entry name" value="Succ_CoA_beta"/>
    <property type="match status" value="1"/>
</dbReference>
<dbReference type="EMBL" id="LSRX01000076">
    <property type="protein sequence ID" value="OLQ10537.1"/>
    <property type="molecule type" value="Genomic_DNA"/>
</dbReference>
<comment type="similarity">
    <text evidence="7 9">Belongs to the succinate/malate CoA ligase beta subunit family.</text>
</comment>
<protein>
    <recommendedName>
        <fullName evidence="7">Succinate--CoA ligase [ADP-forming] subunit beta, mitochondrial</fullName>
        <ecNumber evidence="7">6.2.1.5</ecNumber>
    </recommendedName>
    <alternativeName>
        <fullName evidence="7">Succinyl-CoA synthetase beta chain</fullName>
        <shortName evidence="7">SCS-beta</shortName>
    </alternativeName>
</protein>
<dbReference type="InterPro" id="IPR013650">
    <property type="entry name" value="ATP-grasp_succ-CoA_synth-type"/>
</dbReference>
<proteinExistence type="inferred from homology"/>
<keyword evidence="4 7" id="KW-0479">Metal-binding</keyword>
<feature type="binding site" evidence="7">
    <location>
        <position position="416"/>
    </location>
    <ligand>
        <name>Mg(2+)</name>
        <dbReference type="ChEBI" id="CHEBI:18420"/>
    </ligand>
</feature>
<evidence type="ECO:0000256" key="6">
    <source>
        <dbReference type="ARBA" id="ARBA00022842"/>
    </source>
</evidence>
<comment type="pathway">
    <text evidence="1 7">Carbohydrate metabolism; tricarboxylic acid cycle; succinate from succinyl-CoA (ligase route): step 1/1.</text>
</comment>
<dbReference type="Gene3D" id="3.30.1490.20">
    <property type="entry name" value="ATP-grasp fold, A domain"/>
    <property type="match status" value="1"/>
</dbReference>
<comment type="subunit">
    <text evidence="7 9">Heterodimer of an alpha and a beta subunit.</text>
</comment>
<dbReference type="InterPro" id="IPR013815">
    <property type="entry name" value="ATP_grasp_subdomain_1"/>
</dbReference>
<evidence type="ECO:0000259" key="10">
    <source>
        <dbReference type="PROSITE" id="PS50975"/>
    </source>
</evidence>
<dbReference type="PANTHER" id="PTHR11815">
    <property type="entry name" value="SUCCINYL-COA SYNTHETASE BETA CHAIN"/>
    <property type="match status" value="1"/>
</dbReference>
<dbReference type="AlphaFoldDB" id="A0A1Q9ESZ4"/>
<name>A0A1Q9ESZ4_SYMMI</name>
<keyword evidence="12" id="KW-1185">Reference proteome</keyword>
<evidence type="ECO:0000256" key="3">
    <source>
        <dbReference type="ARBA" id="ARBA00022598"/>
    </source>
</evidence>
<evidence type="ECO:0000313" key="12">
    <source>
        <dbReference type="Proteomes" id="UP000186817"/>
    </source>
</evidence>
<dbReference type="EC" id="6.2.1.5" evidence="7"/>
<dbReference type="GO" id="GO:0004775">
    <property type="term" value="F:succinate-CoA ligase (ADP-forming) activity"/>
    <property type="evidence" value="ECO:0007669"/>
    <property type="project" value="UniProtKB-UniRule"/>
</dbReference>
<keyword evidence="3 7" id="KW-0436">Ligase</keyword>
<keyword evidence="7 8" id="KW-0067">ATP-binding</keyword>
<evidence type="ECO:0000256" key="9">
    <source>
        <dbReference type="RuleBase" id="RU361258"/>
    </source>
</evidence>
<dbReference type="Gene3D" id="3.40.50.261">
    <property type="entry name" value="Succinyl-CoA synthetase domains"/>
    <property type="match status" value="1"/>
</dbReference>
<reference evidence="11 12" key="1">
    <citation type="submission" date="2016-02" db="EMBL/GenBank/DDBJ databases">
        <title>Genome analysis of coral dinoflagellate symbionts highlights evolutionary adaptations to a symbiotic lifestyle.</title>
        <authorList>
            <person name="Aranda M."/>
            <person name="Li Y."/>
            <person name="Liew Y.J."/>
            <person name="Baumgarten S."/>
            <person name="Simakov O."/>
            <person name="Wilson M."/>
            <person name="Piel J."/>
            <person name="Ashoor H."/>
            <person name="Bougouffa S."/>
            <person name="Bajic V.B."/>
            <person name="Ryu T."/>
            <person name="Ravasi T."/>
            <person name="Bayer T."/>
            <person name="Micklem G."/>
            <person name="Kim H."/>
            <person name="Bhak J."/>
            <person name="Lajeunesse T.C."/>
            <person name="Voolstra C.R."/>
        </authorList>
    </citation>
    <scope>NUCLEOTIDE SEQUENCE [LARGE SCALE GENOMIC DNA]</scope>
    <source>
        <strain evidence="11 12">CCMP2467</strain>
    </source>
</reference>
<dbReference type="PROSITE" id="PS50975">
    <property type="entry name" value="ATP_GRASP"/>
    <property type="match status" value="1"/>
</dbReference>
<gene>
    <name evidence="11" type="ORF">AK812_SmicGene5743</name>
</gene>
<dbReference type="InterPro" id="IPR011761">
    <property type="entry name" value="ATP-grasp"/>
</dbReference>
<dbReference type="InterPro" id="IPR017866">
    <property type="entry name" value="Succ-CoA_synthase_bsu_CS"/>
</dbReference>
<evidence type="ECO:0000256" key="1">
    <source>
        <dbReference type="ARBA" id="ARBA00005064"/>
    </source>
</evidence>
<dbReference type="Pfam" id="PF08442">
    <property type="entry name" value="ATP-grasp_2"/>
    <property type="match status" value="1"/>
</dbReference>
<dbReference type="GO" id="GO:0005739">
    <property type="term" value="C:mitochondrion"/>
    <property type="evidence" value="ECO:0007669"/>
    <property type="project" value="UniProtKB-SubCell"/>
</dbReference>
<dbReference type="SUPFAM" id="SSF52210">
    <property type="entry name" value="Succinyl-CoA synthetase domains"/>
    <property type="match status" value="1"/>
</dbReference>
<dbReference type="SUPFAM" id="SSF56059">
    <property type="entry name" value="Glutathione synthetase ATP-binding domain-like"/>
    <property type="match status" value="1"/>
</dbReference>
<keyword evidence="5 7" id="KW-0547">Nucleotide-binding</keyword>
<dbReference type="GO" id="GO:0000287">
    <property type="term" value="F:magnesium ion binding"/>
    <property type="evidence" value="ECO:0007669"/>
    <property type="project" value="UniProtKB-UniRule"/>
</dbReference>
<accession>A0A1Q9ESZ4</accession>
<dbReference type="OrthoDB" id="1552at2759"/>
<comment type="cofactor">
    <cofactor evidence="7">
        <name>Mg(2+)</name>
        <dbReference type="ChEBI" id="CHEBI:18420"/>
    </cofactor>
    <text evidence="7">Binds 1 Mg(2+) ion per subunit.</text>
</comment>
<feature type="domain" description="ATP-grasp" evidence="10">
    <location>
        <begin position="205"/>
        <end position="433"/>
    </location>
</feature>
<dbReference type="NCBIfam" id="NF001913">
    <property type="entry name" value="PRK00696.1"/>
    <property type="match status" value="1"/>
</dbReference>
<dbReference type="GO" id="GO:0042709">
    <property type="term" value="C:succinate-CoA ligase complex"/>
    <property type="evidence" value="ECO:0007669"/>
    <property type="project" value="TreeGrafter"/>
</dbReference>
<dbReference type="InterPro" id="IPR005811">
    <property type="entry name" value="SUCC_ACL_C"/>
</dbReference>
<evidence type="ECO:0000256" key="5">
    <source>
        <dbReference type="ARBA" id="ARBA00022741"/>
    </source>
</evidence>
<comment type="catalytic activity">
    <reaction evidence="7">
        <text>succinate + ATP + CoA = succinyl-CoA + ADP + phosphate</text>
        <dbReference type="Rhea" id="RHEA:17661"/>
        <dbReference type="ChEBI" id="CHEBI:30031"/>
        <dbReference type="ChEBI" id="CHEBI:30616"/>
        <dbReference type="ChEBI" id="CHEBI:43474"/>
        <dbReference type="ChEBI" id="CHEBI:57287"/>
        <dbReference type="ChEBI" id="CHEBI:57292"/>
        <dbReference type="ChEBI" id="CHEBI:456216"/>
        <dbReference type="EC" id="6.2.1.5"/>
    </reaction>
</comment>
<dbReference type="GO" id="GO:0006104">
    <property type="term" value="P:succinyl-CoA metabolic process"/>
    <property type="evidence" value="ECO:0007669"/>
    <property type="project" value="TreeGrafter"/>
</dbReference>
<evidence type="ECO:0000313" key="11">
    <source>
        <dbReference type="EMBL" id="OLQ10537.1"/>
    </source>
</evidence>
<dbReference type="OMA" id="ITACDEV"/>
<comment type="function">
    <text evidence="7">Succinyl-CoA synthetase functions in the citric acid cycle (TCA), coupling the hydrolysis of succinyl-CoA to the synthesis of ATP and thus represents the only step of substrate-level phosphorylation in the TCA. The beta subunit provides nucleotide specificity of the enzyme and binds the substrate succinate, while the binding sites for coenzyme A and phosphate are found in the alpha subunit.</text>
</comment>
<dbReference type="FunFam" id="3.30.470.20:FF:000002">
    <property type="entry name" value="Succinate--CoA ligase [ADP-forming] subunit beta"/>
    <property type="match status" value="1"/>
</dbReference>
<dbReference type="GO" id="GO:0005524">
    <property type="term" value="F:ATP binding"/>
    <property type="evidence" value="ECO:0007669"/>
    <property type="project" value="UniProtKB-UniRule"/>
</dbReference>
<comment type="subcellular location">
    <subcellularLocation>
        <location evidence="7">Mitochondrion</location>
    </subcellularLocation>
</comment>
<keyword evidence="7" id="KW-0496">Mitochondrion</keyword>
<sequence>MQRGRKPWHLRVWLDPTALAGMKWDPVTDPNDGVGAVTRLPPSKLGQGDSSRCSRCKSWAMLPPRRCVPIHPEGYRERSGPLATRFPVVYRSFQLKPKTRSQEDVDEIQLRKRPSHVKAWSLASRAPLPWGTGRFKSSNFCDSNFRREPWKALLVQVSQSTSLWLSPAMSSLAPTLCRGFRKGMVPPAVTAVQRRFLNLHEYQAQIIFQKFGVGVPKNLPAFSVTEAVEKAKEIPGDEVVVKAQVLAGGRGLGHFKENSFQGGVHIVPKSKVAEIAEKMLGKTLITKQTGEEGKPNNTVLLAEKVSIKDEKYFAILMDRASGGPLMIGSKTGGTSIEDIAAADPTAIIRTPVDIIEGIKMPDAEKMATEMGFSGAQAKEAATLMANLYKVFMECDCTMLEINPLASLTDGRVLVCDSKVNFDDNASYRQKEIHDQRDTSQENPIEVEAKKYDLNYIKLDGNVACMVNGAGLAMSTMDLLSILGGSPANFLDVGGASTVETMTMAFKIIMGDPNVKSIFVNIFGGIARCDHIAEAVVAGVKAVGGNAAIKPLVIRLEGTNVEAGMKIIKESGVEAFLTNDFTTGAKKAVELASK</sequence>
<dbReference type="Pfam" id="PF00549">
    <property type="entry name" value="Ligase_CoA"/>
    <property type="match status" value="1"/>
</dbReference>
<keyword evidence="2 7" id="KW-0816">Tricarboxylic acid cycle</keyword>
<dbReference type="Gene3D" id="3.30.470.20">
    <property type="entry name" value="ATP-grasp fold, B domain"/>
    <property type="match status" value="1"/>
</dbReference>
<evidence type="ECO:0000256" key="4">
    <source>
        <dbReference type="ARBA" id="ARBA00022723"/>
    </source>
</evidence>
<dbReference type="NCBIfam" id="TIGR01016">
    <property type="entry name" value="sucCoAbeta"/>
    <property type="match status" value="1"/>
</dbReference>
<evidence type="ECO:0000256" key="7">
    <source>
        <dbReference type="HAMAP-Rule" id="MF_03219"/>
    </source>
</evidence>
<dbReference type="InterPro" id="IPR016102">
    <property type="entry name" value="Succinyl-CoA_synth-like"/>
</dbReference>
<dbReference type="PROSITE" id="PS01217">
    <property type="entry name" value="SUCCINYL_COA_LIG_3"/>
    <property type="match status" value="1"/>
</dbReference>
<comment type="caution">
    <text evidence="7">Lacks conserved residue(s) required for the propagation of feature annotation.</text>
</comment>
<feature type="binding site" evidence="7">
    <location>
        <begin position="249"/>
        <end position="251"/>
    </location>
    <ligand>
        <name>ATP</name>
        <dbReference type="ChEBI" id="CHEBI:30616"/>
    </ligand>
</feature>
<feature type="binding site" evidence="7">
    <location>
        <position position="242"/>
    </location>
    <ligand>
        <name>ATP</name>
        <dbReference type="ChEBI" id="CHEBI:30616"/>
    </ligand>
</feature>
<feature type="binding site" evidence="7">
    <location>
        <position position="310"/>
    </location>
    <ligand>
        <name>ATP</name>
        <dbReference type="ChEBI" id="CHEBI:30616"/>
    </ligand>
</feature>
<feature type="binding site" evidence="7">
    <location>
        <position position="402"/>
    </location>
    <ligand>
        <name>Mg(2+)</name>
        <dbReference type="ChEBI" id="CHEBI:18420"/>
    </ligand>
</feature>
<dbReference type="Proteomes" id="UP000186817">
    <property type="component" value="Unassembled WGS sequence"/>
</dbReference>
<dbReference type="PANTHER" id="PTHR11815:SF10">
    <property type="entry name" value="SUCCINATE--COA LIGASE [GDP-FORMING] SUBUNIT BETA, MITOCHONDRIAL"/>
    <property type="match status" value="1"/>
</dbReference>
<dbReference type="InterPro" id="IPR005809">
    <property type="entry name" value="Succ_CoA_ligase-like_bsu"/>
</dbReference>
<comment type="caution">
    <text evidence="11">The sequence shown here is derived from an EMBL/GenBank/DDBJ whole genome shotgun (WGS) entry which is preliminary data.</text>
</comment>
<organism evidence="11 12">
    <name type="scientific">Symbiodinium microadriaticum</name>
    <name type="common">Dinoflagellate</name>
    <name type="synonym">Zooxanthella microadriatica</name>
    <dbReference type="NCBI Taxonomy" id="2951"/>
    <lineage>
        <taxon>Eukaryota</taxon>
        <taxon>Sar</taxon>
        <taxon>Alveolata</taxon>
        <taxon>Dinophyceae</taxon>
        <taxon>Suessiales</taxon>
        <taxon>Symbiodiniaceae</taxon>
        <taxon>Symbiodinium</taxon>
    </lineage>
</organism>
<feature type="binding site" evidence="7">
    <location>
        <position position="467"/>
    </location>
    <ligand>
        <name>substrate</name>
        <note>ligand shared with subunit alpha</note>
    </ligand>
</feature>
<dbReference type="FunFam" id="3.40.50.261:FF:000001">
    <property type="entry name" value="Succinate--CoA ligase [ADP-forming] subunit beta"/>
    <property type="match status" value="1"/>
</dbReference>
<evidence type="ECO:0000256" key="2">
    <source>
        <dbReference type="ARBA" id="ARBA00022532"/>
    </source>
</evidence>
<dbReference type="GO" id="GO:0006099">
    <property type="term" value="P:tricarboxylic acid cycle"/>
    <property type="evidence" value="ECO:0007669"/>
    <property type="project" value="UniProtKB-UniRule"/>
</dbReference>
<evidence type="ECO:0000256" key="8">
    <source>
        <dbReference type="PROSITE-ProRule" id="PRU00409"/>
    </source>
</evidence>
<dbReference type="UniPathway" id="UPA00223">
    <property type="reaction ID" value="UER00999"/>
</dbReference>
<keyword evidence="6 7" id="KW-0460">Magnesium</keyword>